<dbReference type="Proteomes" id="UP000237347">
    <property type="component" value="Unassembled WGS sequence"/>
</dbReference>
<feature type="compositionally biased region" description="Low complexity" evidence="1">
    <location>
        <begin position="21"/>
        <end position="52"/>
    </location>
</feature>
<comment type="caution">
    <text evidence="2">The sequence shown here is derived from an EMBL/GenBank/DDBJ whole genome shotgun (WGS) entry which is preliminary data.</text>
</comment>
<protein>
    <submittedName>
        <fullName evidence="2">Uncharacterized protein</fullName>
    </submittedName>
</protein>
<reference evidence="2 3" key="1">
    <citation type="journal article" date="2018" name="Sci. Data">
        <title>The draft genome sequence of cork oak.</title>
        <authorList>
            <person name="Ramos A.M."/>
            <person name="Usie A."/>
            <person name="Barbosa P."/>
            <person name="Barros P.M."/>
            <person name="Capote T."/>
            <person name="Chaves I."/>
            <person name="Simoes F."/>
            <person name="Abreu I."/>
            <person name="Carrasquinho I."/>
            <person name="Faro C."/>
            <person name="Guimaraes J.B."/>
            <person name="Mendonca D."/>
            <person name="Nobrega F."/>
            <person name="Rodrigues L."/>
            <person name="Saibo N.J.M."/>
            <person name="Varela M.C."/>
            <person name="Egas C."/>
            <person name="Matos J."/>
            <person name="Miguel C.M."/>
            <person name="Oliveira M.M."/>
            <person name="Ricardo C.P."/>
            <person name="Goncalves S."/>
        </authorList>
    </citation>
    <scope>NUCLEOTIDE SEQUENCE [LARGE SCALE GENOMIC DNA]</scope>
    <source>
        <strain evidence="3">cv. HL8</strain>
    </source>
</reference>
<evidence type="ECO:0000256" key="1">
    <source>
        <dbReference type="SAM" id="MobiDB-lite"/>
    </source>
</evidence>
<dbReference type="AlphaFoldDB" id="A0AAW0KB60"/>
<evidence type="ECO:0000313" key="2">
    <source>
        <dbReference type="EMBL" id="KAK7836539.1"/>
    </source>
</evidence>
<feature type="region of interest" description="Disordered" evidence="1">
    <location>
        <begin position="18"/>
        <end position="163"/>
    </location>
</feature>
<accession>A0AAW0KB60</accession>
<organism evidence="2 3">
    <name type="scientific">Quercus suber</name>
    <name type="common">Cork oak</name>
    <dbReference type="NCBI Taxonomy" id="58331"/>
    <lineage>
        <taxon>Eukaryota</taxon>
        <taxon>Viridiplantae</taxon>
        <taxon>Streptophyta</taxon>
        <taxon>Embryophyta</taxon>
        <taxon>Tracheophyta</taxon>
        <taxon>Spermatophyta</taxon>
        <taxon>Magnoliopsida</taxon>
        <taxon>eudicotyledons</taxon>
        <taxon>Gunneridae</taxon>
        <taxon>Pentapetalae</taxon>
        <taxon>rosids</taxon>
        <taxon>fabids</taxon>
        <taxon>Fagales</taxon>
        <taxon>Fagaceae</taxon>
        <taxon>Quercus</taxon>
    </lineage>
</organism>
<feature type="compositionally biased region" description="Pro residues" evidence="1">
    <location>
        <begin position="65"/>
        <end position="90"/>
    </location>
</feature>
<keyword evidence="3" id="KW-1185">Reference proteome</keyword>
<feature type="compositionally biased region" description="Polar residues" evidence="1">
    <location>
        <begin position="121"/>
        <end position="130"/>
    </location>
</feature>
<proteinExistence type="predicted"/>
<sequence>MAKTNKYTSINFNQIYEKTLPSNSNPNSKPIKNPSSSSSSSSSPSYSAISSPKTHGRMLVLTRPTPTPTSKPKPITTPSPPPPPPQPLSPQPQQSQLIPDRTRSEPGSDQISLRPLGSTGSGSPALSSVPSFERDKEVVGVVTSPKPDKFVPPHLRPGFSGREERIGPDVVRVRESGRNNFGSPGRFGEDGRPKSGGGYERMMRGDESELGMANRPRSSRSRPGSSGWFASCWDASNYFVICLHGLGFDQSTTLIVHLKVSVLTFYYSRCIFYCKLKLQANLHQPKVFIHLLLFNKNTNDNLSIFNLKSRVEPMILQWGYNLNLQYGGCIQRGW</sequence>
<dbReference type="EMBL" id="PKMF04000350">
    <property type="protein sequence ID" value="KAK7836539.1"/>
    <property type="molecule type" value="Genomic_DNA"/>
</dbReference>
<feature type="region of interest" description="Disordered" evidence="1">
    <location>
        <begin position="175"/>
        <end position="225"/>
    </location>
</feature>
<gene>
    <name evidence="2" type="ORF">CFP56_022381</name>
</gene>
<name>A0AAW0KB60_QUESU</name>
<evidence type="ECO:0000313" key="3">
    <source>
        <dbReference type="Proteomes" id="UP000237347"/>
    </source>
</evidence>